<evidence type="ECO:0000256" key="1">
    <source>
        <dbReference type="ARBA" id="ARBA00004141"/>
    </source>
</evidence>
<comment type="caution">
    <text evidence="7">The sequence shown here is derived from an EMBL/GenBank/DDBJ whole genome shotgun (WGS) entry which is preliminary data.</text>
</comment>
<comment type="subcellular location">
    <subcellularLocation>
        <location evidence="1">Membrane</location>
        <topology evidence="1">Multi-pass membrane protein</topology>
    </subcellularLocation>
</comment>
<keyword evidence="4 5" id="KW-0472">Membrane</keyword>
<evidence type="ECO:0000313" key="7">
    <source>
        <dbReference type="EMBL" id="EMR02540.1"/>
    </source>
</evidence>
<name>M7NL67_9BACT</name>
<dbReference type="PANTHER" id="PTHR22911:SF6">
    <property type="entry name" value="SOLUTE CARRIER FAMILY 35 MEMBER G1"/>
    <property type="match status" value="1"/>
</dbReference>
<evidence type="ECO:0000259" key="6">
    <source>
        <dbReference type="Pfam" id="PF00892"/>
    </source>
</evidence>
<sequence length="288" mass="32520">MKHYFSPGIRYMLLASFLFSVMNLLVKLVPRLPAEELVFFRSVISLVICLVMLRRAGITPWGTHKALLIGRGAAGAVALITFFVTLQHIPLASAVTIQYLSPIFTTLLGVLLVRERVFWVQLLFFAMAFGGVLLVKGYDPRVNDTFLLLGICSAFFSGLAYNAIRRMGKREHPLVIVLYFPLVTLPITGAWLLLTWVQPQGLEWLYLLAIGVLTQFAQYYMTLAFQAEELSKVSSVQYMGILYALLFGWVFFAEHFTFFSYLGMLLVLLGVILNIWYKSRRQPAAAKG</sequence>
<dbReference type="InterPro" id="IPR037185">
    <property type="entry name" value="EmrE-like"/>
</dbReference>
<feature type="transmembrane region" description="Helical" evidence="5">
    <location>
        <begin position="117"/>
        <end position="134"/>
    </location>
</feature>
<proteinExistence type="predicted"/>
<accession>M7NL67</accession>
<feature type="domain" description="EamA" evidence="6">
    <location>
        <begin position="7"/>
        <end position="135"/>
    </location>
</feature>
<feature type="transmembrane region" description="Helical" evidence="5">
    <location>
        <begin position="204"/>
        <end position="223"/>
    </location>
</feature>
<evidence type="ECO:0000256" key="5">
    <source>
        <dbReference type="SAM" id="Phobius"/>
    </source>
</evidence>
<dbReference type="SUPFAM" id="SSF103481">
    <property type="entry name" value="Multidrug resistance efflux transporter EmrE"/>
    <property type="match status" value="2"/>
</dbReference>
<dbReference type="Gene3D" id="1.10.3730.20">
    <property type="match status" value="1"/>
</dbReference>
<protein>
    <submittedName>
        <fullName evidence="7">Putative permease</fullName>
    </submittedName>
</protein>
<evidence type="ECO:0000313" key="8">
    <source>
        <dbReference type="Proteomes" id="UP000011910"/>
    </source>
</evidence>
<feature type="transmembrane region" description="Helical" evidence="5">
    <location>
        <begin position="235"/>
        <end position="252"/>
    </location>
</feature>
<keyword evidence="2 5" id="KW-0812">Transmembrane</keyword>
<dbReference type="Pfam" id="PF00892">
    <property type="entry name" value="EamA"/>
    <property type="match status" value="2"/>
</dbReference>
<feature type="transmembrane region" description="Helical" evidence="5">
    <location>
        <begin position="66"/>
        <end position="85"/>
    </location>
</feature>
<dbReference type="PANTHER" id="PTHR22911">
    <property type="entry name" value="ACYL-MALONYL CONDENSING ENZYME-RELATED"/>
    <property type="match status" value="1"/>
</dbReference>
<dbReference type="EMBL" id="AODQ01000055">
    <property type="protein sequence ID" value="EMR02540.1"/>
    <property type="molecule type" value="Genomic_DNA"/>
</dbReference>
<feature type="transmembrane region" description="Helical" evidence="5">
    <location>
        <begin position="9"/>
        <end position="26"/>
    </location>
</feature>
<dbReference type="RefSeq" id="WP_009195740.1">
    <property type="nucleotide sequence ID" value="NZ_AODQ01000055.1"/>
</dbReference>
<gene>
    <name evidence="7" type="ORF">ADICEAN_02349</name>
</gene>
<dbReference type="PATRIC" id="fig|1279009.4.peg.2379"/>
<reference evidence="7 8" key="1">
    <citation type="journal article" date="2013" name="Genome Announc.">
        <title>Draft Genome Sequence of Cesiribacter andamanensis Strain AMV16T, Isolated from a Soil Sample from a Mud Volcano in the Andaman Islands, India.</title>
        <authorList>
            <person name="Shivaji S."/>
            <person name="Ara S."/>
            <person name="Begum Z."/>
            <person name="Srinivas T.N."/>
            <person name="Singh A."/>
            <person name="Kumar Pinnaka A."/>
        </authorList>
    </citation>
    <scope>NUCLEOTIDE SEQUENCE [LARGE SCALE GENOMIC DNA]</scope>
    <source>
        <strain evidence="7 8">AMV16</strain>
    </source>
</reference>
<dbReference type="Proteomes" id="UP000011910">
    <property type="component" value="Unassembled WGS sequence"/>
</dbReference>
<dbReference type="STRING" id="1279009.ADICEAN_02349"/>
<evidence type="ECO:0000256" key="3">
    <source>
        <dbReference type="ARBA" id="ARBA00022989"/>
    </source>
</evidence>
<keyword evidence="8" id="KW-1185">Reference proteome</keyword>
<feature type="transmembrane region" description="Helical" evidence="5">
    <location>
        <begin position="38"/>
        <end position="54"/>
    </location>
</feature>
<dbReference type="AlphaFoldDB" id="M7NL67"/>
<feature type="transmembrane region" description="Helical" evidence="5">
    <location>
        <begin position="176"/>
        <end position="198"/>
    </location>
</feature>
<feature type="transmembrane region" description="Helical" evidence="5">
    <location>
        <begin position="91"/>
        <end position="112"/>
    </location>
</feature>
<dbReference type="GO" id="GO:0016020">
    <property type="term" value="C:membrane"/>
    <property type="evidence" value="ECO:0007669"/>
    <property type="project" value="UniProtKB-SubCell"/>
</dbReference>
<evidence type="ECO:0000256" key="4">
    <source>
        <dbReference type="ARBA" id="ARBA00023136"/>
    </source>
</evidence>
<feature type="domain" description="EamA" evidence="6">
    <location>
        <begin position="147"/>
        <end position="275"/>
    </location>
</feature>
<keyword evidence="3 5" id="KW-1133">Transmembrane helix</keyword>
<dbReference type="InterPro" id="IPR000620">
    <property type="entry name" value="EamA_dom"/>
</dbReference>
<feature type="transmembrane region" description="Helical" evidence="5">
    <location>
        <begin position="146"/>
        <end position="164"/>
    </location>
</feature>
<evidence type="ECO:0000256" key="2">
    <source>
        <dbReference type="ARBA" id="ARBA00022692"/>
    </source>
</evidence>
<dbReference type="eggNOG" id="COG0697">
    <property type="taxonomic scope" value="Bacteria"/>
</dbReference>
<feature type="transmembrane region" description="Helical" evidence="5">
    <location>
        <begin position="258"/>
        <end position="277"/>
    </location>
</feature>
<organism evidence="7 8">
    <name type="scientific">Cesiribacter andamanensis AMV16</name>
    <dbReference type="NCBI Taxonomy" id="1279009"/>
    <lineage>
        <taxon>Bacteria</taxon>
        <taxon>Pseudomonadati</taxon>
        <taxon>Bacteroidota</taxon>
        <taxon>Cytophagia</taxon>
        <taxon>Cytophagales</taxon>
        <taxon>Cesiribacteraceae</taxon>
        <taxon>Cesiribacter</taxon>
    </lineage>
</organism>